<dbReference type="AlphaFoldDB" id="A0A5M3MLA7"/>
<dbReference type="RefSeq" id="XP_007770181.1">
    <property type="nucleotide sequence ID" value="XM_007771991.1"/>
</dbReference>
<dbReference type="SUPFAM" id="SSF52047">
    <property type="entry name" value="RNI-like"/>
    <property type="match status" value="1"/>
</dbReference>
<keyword evidence="2" id="KW-1185">Reference proteome</keyword>
<dbReference type="EMBL" id="JH711580">
    <property type="protein sequence ID" value="EIW79846.1"/>
    <property type="molecule type" value="Genomic_DNA"/>
</dbReference>
<dbReference type="OMA" id="CIRIPEL"/>
<dbReference type="KEGG" id="cput:CONPUDRAFT_144977"/>
<reference evidence="2" key="1">
    <citation type="journal article" date="2012" name="Science">
        <title>The Paleozoic origin of enzymatic lignin decomposition reconstructed from 31 fungal genomes.</title>
        <authorList>
            <person name="Floudas D."/>
            <person name="Binder M."/>
            <person name="Riley R."/>
            <person name="Barry K."/>
            <person name="Blanchette R.A."/>
            <person name="Henrissat B."/>
            <person name="Martinez A.T."/>
            <person name="Otillar R."/>
            <person name="Spatafora J.W."/>
            <person name="Yadav J.S."/>
            <person name="Aerts A."/>
            <person name="Benoit I."/>
            <person name="Boyd A."/>
            <person name="Carlson A."/>
            <person name="Copeland A."/>
            <person name="Coutinho P.M."/>
            <person name="de Vries R.P."/>
            <person name="Ferreira P."/>
            <person name="Findley K."/>
            <person name="Foster B."/>
            <person name="Gaskell J."/>
            <person name="Glotzer D."/>
            <person name="Gorecki P."/>
            <person name="Heitman J."/>
            <person name="Hesse C."/>
            <person name="Hori C."/>
            <person name="Igarashi K."/>
            <person name="Jurgens J.A."/>
            <person name="Kallen N."/>
            <person name="Kersten P."/>
            <person name="Kohler A."/>
            <person name="Kuees U."/>
            <person name="Kumar T.K.A."/>
            <person name="Kuo A."/>
            <person name="LaButti K."/>
            <person name="Larrondo L.F."/>
            <person name="Lindquist E."/>
            <person name="Ling A."/>
            <person name="Lombard V."/>
            <person name="Lucas S."/>
            <person name="Lundell T."/>
            <person name="Martin R."/>
            <person name="McLaughlin D.J."/>
            <person name="Morgenstern I."/>
            <person name="Morin E."/>
            <person name="Murat C."/>
            <person name="Nagy L.G."/>
            <person name="Nolan M."/>
            <person name="Ohm R.A."/>
            <person name="Patyshakuliyeva A."/>
            <person name="Rokas A."/>
            <person name="Ruiz-Duenas F.J."/>
            <person name="Sabat G."/>
            <person name="Salamov A."/>
            <person name="Samejima M."/>
            <person name="Schmutz J."/>
            <person name="Slot J.C."/>
            <person name="St John F."/>
            <person name="Stenlid J."/>
            <person name="Sun H."/>
            <person name="Sun S."/>
            <person name="Syed K."/>
            <person name="Tsang A."/>
            <person name="Wiebenga A."/>
            <person name="Young D."/>
            <person name="Pisabarro A."/>
            <person name="Eastwood D.C."/>
            <person name="Martin F."/>
            <person name="Cullen D."/>
            <person name="Grigoriev I.V."/>
            <person name="Hibbett D.S."/>
        </authorList>
    </citation>
    <scope>NUCLEOTIDE SEQUENCE [LARGE SCALE GENOMIC DNA]</scope>
    <source>
        <strain evidence="2">RWD-64-598 SS2</strain>
    </source>
</reference>
<sequence length="551" mass="62528">MHDCIRIPELLTQVCYHANDPDSNNASDLVALAMTCKAFKDPALDVLYYELHYTAHLFMCLPRDLWTLRKDEGPNAAAASTLFFSRAMVHADWLILQTYRQRVRIVHLNTASKFISVDSEALSAVRSFSGDNLLPNLRDYRVFNSKWRFVDRVPLLRGIMHFPELFFGPTLTTLSLDWLESTSLHTLNALSRTSPLIEKLSFTLYKSVGDQLLEKKLLEALENVTRSLKKIRIFQANFVHFESPVPFIPVLAMLATLPSLQYLNIRCRNLSLSFPSASVDRGTNLFPQLTRLRLAGNACQIAHLMSSLHAPSLEVVVLCFEQCEGDNAIPQTIAYMANWISNSAFPIRGVKLQFPEQYPPNLAAFKHLRPLFRFPTIQHFRLVCFPHPAFDDDQIDELSGAFSDLRTLSLLWSSNKYHSGLDTRVTLMGLVSLLRNCPKLAELGLTVDVTEEDTPHSRSDIGTSAANVCQTSLTKWEVFDSFIMENDIQYVSRVLACTAPHLSEVVYTAAEASTWPHSVVEEDAEIWRQVNERLECCMEARKHYVRHVYGA</sequence>
<comment type="caution">
    <text evidence="1">The sequence shown here is derived from an EMBL/GenBank/DDBJ whole genome shotgun (WGS) entry which is preliminary data.</text>
</comment>
<organism evidence="1 2">
    <name type="scientific">Coniophora puteana (strain RWD-64-598)</name>
    <name type="common">Brown rot fungus</name>
    <dbReference type="NCBI Taxonomy" id="741705"/>
    <lineage>
        <taxon>Eukaryota</taxon>
        <taxon>Fungi</taxon>
        <taxon>Dikarya</taxon>
        <taxon>Basidiomycota</taxon>
        <taxon>Agaricomycotina</taxon>
        <taxon>Agaricomycetes</taxon>
        <taxon>Agaricomycetidae</taxon>
        <taxon>Boletales</taxon>
        <taxon>Coniophorineae</taxon>
        <taxon>Coniophoraceae</taxon>
        <taxon>Coniophora</taxon>
    </lineage>
</organism>
<gene>
    <name evidence="1" type="ORF">CONPUDRAFT_144977</name>
</gene>
<protein>
    <recommendedName>
        <fullName evidence="3">F-box domain-containing protein</fullName>
    </recommendedName>
</protein>
<dbReference type="Gene3D" id="3.80.10.10">
    <property type="entry name" value="Ribonuclease Inhibitor"/>
    <property type="match status" value="1"/>
</dbReference>
<dbReference type="InterPro" id="IPR032675">
    <property type="entry name" value="LRR_dom_sf"/>
</dbReference>
<evidence type="ECO:0000313" key="2">
    <source>
        <dbReference type="Proteomes" id="UP000053558"/>
    </source>
</evidence>
<evidence type="ECO:0000313" key="1">
    <source>
        <dbReference type="EMBL" id="EIW79846.1"/>
    </source>
</evidence>
<accession>A0A5M3MLA7</accession>
<dbReference type="Proteomes" id="UP000053558">
    <property type="component" value="Unassembled WGS sequence"/>
</dbReference>
<evidence type="ECO:0008006" key="3">
    <source>
        <dbReference type="Google" id="ProtNLM"/>
    </source>
</evidence>
<name>A0A5M3MLA7_CONPW</name>
<dbReference type="OrthoDB" id="3543113at2759"/>
<dbReference type="GeneID" id="19202014"/>
<proteinExistence type="predicted"/>